<gene>
    <name evidence="2" type="ORF">QJ048_05765</name>
</gene>
<dbReference type="EMBL" id="JASBRG010000003">
    <property type="protein sequence ID" value="MDI3319269.1"/>
    <property type="molecule type" value="Genomic_DNA"/>
</dbReference>
<feature type="transmembrane region" description="Helical" evidence="1">
    <location>
        <begin position="7"/>
        <end position="26"/>
    </location>
</feature>
<keyword evidence="1" id="KW-1133">Transmembrane helix</keyword>
<proteinExistence type="predicted"/>
<dbReference type="RefSeq" id="WP_282333383.1">
    <property type="nucleotide sequence ID" value="NZ_JASBRG010000003.1"/>
</dbReference>
<dbReference type="Proteomes" id="UP001226434">
    <property type="component" value="Unassembled WGS sequence"/>
</dbReference>
<evidence type="ECO:0000313" key="2">
    <source>
        <dbReference type="EMBL" id="MDI3319269.1"/>
    </source>
</evidence>
<sequence length="182" mass="21271">MKRRTKIFLWTFIISTVIILIIVIGIPTRLIDKNIDEKTFNEIKIVQKILSATKDKISLDSMKGISPLAHDEYGYINTPQEVDKLFSFLPNDQRQKIKNLFANGQVKRIDIMRPRCIQFYIRSSPRNFFFTSSWQTLLLTYNDSCVCTCQDNLDADGEIKIEDLKEGWYKVLAITKRRLPEC</sequence>
<evidence type="ECO:0000256" key="1">
    <source>
        <dbReference type="SAM" id="Phobius"/>
    </source>
</evidence>
<evidence type="ECO:0000313" key="3">
    <source>
        <dbReference type="Proteomes" id="UP001226434"/>
    </source>
</evidence>
<comment type="caution">
    <text evidence="2">The sequence shown here is derived from an EMBL/GenBank/DDBJ whole genome shotgun (WGS) entry which is preliminary data.</text>
</comment>
<name>A0ABT6R9M7_9BACT</name>
<accession>A0ABT6R9M7</accession>
<organism evidence="2 3">
    <name type="scientific">Pinibacter soli</name>
    <dbReference type="NCBI Taxonomy" id="3044211"/>
    <lineage>
        <taxon>Bacteria</taxon>
        <taxon>Pseudomonadati</taxon>
        <taxon>Bacteroidota</taxon>
        <taxon>Chitinophagia</taxon>
        <taxon>Chitinophagales</taxon>
        <taxon>Chitinophagaceae</taxon>
        <taxon>Pinibacter</taxon>
    </lineage>
</organism>
<keyword evidence="3" id="KW-1185">Reference proteome</keyword>
<keyword evidence="1" id="KW-0812">Transmembrane</keyword>
<keyword evidence="1" id="KW-0472">Membrane</keyword>
<protein>
    <submittedName>
        <fullName evidence="2">Uncharacterized protein</fullName>
    </submittedName>
</protein>
<reference evidence="2 3" key="1">
    <citation type="submission" date="2023-05" db="EMBL/GenBank/DDBJ databases">
        <title>Genome sequence of Pinibacter sp. MAH-24.</title>
        <authorList>
            <person name="Huq M.A."/>
        </authorList>
    </citation>
    <scope>NUCLEOTIDE SEQUENCE [LARGE SCALE GENOMIC DNA]</scope>
    <source>
        <strain evidence="2 3">MAH-24</strain>
    </source>
</reference>